<dbReference type="RefSeq" id="WP_155168795.1">
    <property type="nucleotide sequence ID" value="NZ_BAAAFL010000012.1"/>
</dbReference>
<evidence type="ECO:0000313" key="1">
    <source>
        <dbReference type="EMBL" id="MTI23643.1"/>
    </source>
</evidence>
<proteinExistence type="predicted"/>
<dbReference type="Proteomes" id="UP000798808">
    <property type="component" value="Unassembled WGS sequence"/>
</dbReference>
<dbReference type="EMBL" id="SMLW01000261">
    <property type="protein sequence ID" value="MTI23643.1"/>
    <property type="molecule type" value="Genomic_DNA"/>
</dbReference>
<protein>
    <submittedName>
        <fullName evidence="1">Uncharacterized protein</fullName>
    </submittedName>
</protein>
<name>A0ABW9RJP6_9BACT</name>
<accession>A0ABW9RJP6</accession>
<reference evidence="1 2" key="1">
    <citation type="submission" date="2019-02" db="EMBL/GenBank/DDBJ databases">
        <authorList>
            <person name="Goldberg S.R."/>
            <person name="Haltli B.A."/>
            <person name="Correa H."/>
            <person name="Russell K.G."/>
        </authorList>
    </citation>
    <scope>NUCLEOTIDE SEQUENCE [LARGE SCALE GENOMIC DNA]</scope>
    <source>
        <strain evidence="1 2">JCM 16186</strain>
    </source>
</reference>
<organism evidence="1 2">
    <name type="scientific">Fulvivirga kasyanovii</name>
    <dbReference type="NCBI Taxonomy" id="396812"/>
    <lineage>
        <taxon>Bacteria</taxon>
        <taxon>Pseudomonadati</taxon>
        <taxon>Bacteroidota</taxon>
        <taxon>Cytophagia</taxon>
        <taxon>Cytophagales</taxon>
        <taxon>Fulvivirgaceae</taxon>
        <taxon>Fulvivirga</taxon>
    </lineage>
</organism>
<evidence type="ECO:0000313" key="2">
    <source>
        <dbReference type="Proteomes" id="UP000798808"/>
    </source>
</evidence>
<sequence>MLGLFKRTKIKDWEVILMKEVFQALDDNFISFRNQLKDGLLRGVRIYSNDPSHYIGFKYTPDVAEKYLDETKEDFSIEGIQVYDEILSKYIDFIIYTTHGLICGYSTPASDKPKFNINKIKLDGVKKVYLNNLDFENVKNLFNESELKLINPSEVYEVELEGKKYYHLKDLEDGDFIGIDTEKRVYKFTHDPYEIKLLGVDLSSVLNSK</sequence>
<comment type="caution">
    <text evidence="1">The sequence shown here is derived from an EMBL/GenBank/DDBJ whole genome shotgun (WGS) entry which is preliminary data.</text>
</comment>
<keyword evidence="2" id="KW-1185">Reference proteome</keyword>
<gene>
    <name evidence="1" type="ORF">E1163_01625</name>
</gene>